<feature type="domain" description="C2H2-type" evidence="10">
    <location>
        <begin position="245"/>
        <end position="272"/>
    </location>
</feature>
<dbReference type="KEGG" id="bdr:105228192"/>
<keyword evidence="2" id="KW-0479">Metal-binding</keyword>
<feature type="domain" description="C2H2-type" evidence="10">
    <location>
        <begin position="329"/>
        <end position="360"/>
    </location>
</feature>
<dbReference type="PROSITE" id="PS50157">
    <property type="entry name" value="ZINC_FINGER_C2H2_2"/>
    <property type="match status" value="5"/>
</dbReference>
<keyword evidence="7" id="KW-0539">Nucleus</keyword>
<evidence type="ECO:0000256" key="8">
    <source>
        <dbReference type="PROSITE-ProRule" id="PRU00042"/>
    </source>
</evidence>
<dbReference type="InterPro" id="IPR013087">
    <property type="entry name" value="Znf_C2H2_type"/>
</dbReference>
<dbReference type="PANTHER" id="PTHR24404:SF114">
    <property type="entry name" value="KLUMPFUSS, ISOFORM B-RELATED"/>
    <property type="match status" value="1"/>
</dbReference>
<dbReference type="PROSITE" id="PS00028">
    <property type="entry name" value="ZINC_FINGER_C2H2_1"/>
    <property type="match status" value="4"/>
</dbReference>
<evidence type="ECO:0000256" key="5">
    <source>
        <dbReference type="ARBA" id="ARBA00022833"/>
    </source>
</evidence>
<feature type="region of interest" description="Disordered" evidence="9">
    <location>
        <begin position="103"/>
        <end position="209"/>
    </location>
</feature>
<dbReference type="GO" id="GO:0000785">
    <property type="term" value="C:chromatin"/>
    <property type="evidence" value="ECO:0007669"/>
    <property type="project" value="TreeGrafter"/>
</dbReference>
<evidence type="ECO:0000259" key="10">
    <source>
        <dbReference type="PROSITE" id="PS50157"/>
    </source>
</evidence>
<accession>A0A6I9VQI5</accession>
<dbReference type="GO" id="GO:0000978">
    <property type="term" value="F:RNA polymerase II cis-regulatory region sequence-specific DNA binding"/>
    <property type="evidence" value="ECO:0007669"/>
    <property type="project" value="TreeGrafter"/>
</dbReference>
<keyword evidence="3" id="KW-0677">Repeat</keyword>
<comment type="subcellular location">
    <subcellularLocation>
        <location evidence="1">Nucleus</location>
    </subcellularLocation>
</comment>
<dbReference type="SMART" id="SM00355">
    <property type="entry name" value="ZnF_C2H2"/>
    <property type="match status" value="5"/>
</dbReference>
<dbReference type="FunCoup" id="A0A6I9VQI5">
    <property type="interactions" value="18"/>
</dbReference>
<dbReference type="SUPFAM" id="SSF57667">
    <property type="entry name" value="beta-beta-alpha zinc fingers"/>
    <property type="match status" value="3"/>
</dbReference>
<dbReference type="GO" id="GO:0002009">
    <property type="term" value="P:morphogenesis of an epithelium"/>
    <property type="evidence" value="ECO:0007669"/>
    <property type="project" value="UniProtKB-ARBA"/>
</dbReference>
<keyword evidence="6" id="KW-0238">DNA-binding</keyword>
<keyword evidence="4 8" id="KW-0863">Zinc-finger</keyword>
<dbReference type="Pfam" id="PF00096">
    <property type="entry name" value="zf-C2H2"/>
    <property type="match status" value="4"/>
</dbReference>
<evidence type="ECO:0000256" key="1">
    <source>
        <dbReference type="ARBA" id="ARBA00004123"/>
    </source>
</evidence>
<feature type="domain" description="C2H2-type" evidence="10">
    <location>
        <begin position="273"/>
        <end position="300"/>
    </location>
</feature>
<organism evidence="11 12">
    <name type="scientific">Bactrocera dorsalis</name>
    <name type="common">Oriental fruit fly</name>
    <name type="synonym">Dacus dorsalis</name>
    <dbReference type="NCBI Taxonomy" id="27457"/>
    <lineage>
        <taxon>Eukaryota</taxon>
        <taxon>Metazoa</taxon>
        <taxon>Ecdysozoa</taxon>
        <taxon>Arthropoda</taxon>
        <taxon>Hexapoda</taxon>
        <taxon>Insecta</taxon>
        <taxon>Pterygota</taxon>
        <taxon>Neoptera</taxon>
        <taxon>Endopterygota</taxon>
        <taxon>Diptera</taxon>
        <taxon>Brachycera</taxon>
        <taxon>Muscomorpha</taxon>
        <taxon>Tephritoidea</taxon>
        <taxon>Tephritidae</taxon>
        <taxon>Bactrocera</taxon>
        <taxon>Bactrocera</taxon>
    </lineage>
</organism>
<dbReference type="GO" id="GO:0000981">
    <property type="term" value="F:DNA-binding transcription factor activity, RNA polymerase II-specific"/>
    <property type="evidence" value="ECO:0007669"/>
    <property type="project" value="TreeGrafter"/>
</dbReference>
<gene>
    <name evidence="12" type="primary">LOC105228192</name>
</gene>
<dbReference type="InterPro" id="IPR050589">
    <property type="entry name" value="Ikaros_C2H2-ZF"/>
</dbReference>
<keyword evidence="5" id="KW-0862">Zinc</keyword>
<feature type="compositionally biased region" description="Low complexity" evidence="9">
    <location>
        <begin position="107"/>
        <end position="126"/>
    </location>
</feature>
<dbReference type="AlphaFoldDB" id="A0A6I9VQI5"/>
<reference evidence="12" key="1">
    <citation type="submission" date="2025-08" db="UniProtKB">
        <authorList>
            <consortium name="RefSeq"/>
        </authorList>
    </citation>
    <scope>IDENTIFICATION</scope>
    <source>
        <tissue evidence="12">Adult</tissue>
    </source>
</reference>
<dbReference type="Proteomes" id="UP001652620">
    <property type="component" value="Chromosome 3"/>
</dbReference>
<dbReference type="PANTHER" id="PTHR24404">
    <property type="entry name" value="ZINC FINGER PROTEIN"/>
    <property type="match status" value="1"/>
</dbReference>
<feature type="compositionally biased region" description="Polar residues" evidence="9">
    <location>
        <begin position="127"/>
        <end position="145"/>
    </location>
</feature>
<dbReference type="GeneID" id="105228192"/>
<dbReference type="GO" id="GO:0048598">
    <property type="term" value="P:embryonic morphogenesis"/>
    <property type="evidence" value="ECO:0007669"/>
    <property type="project" value="UniProtKB-ARBA"/>
</dbReference>
<feature type="domain" description="C2H2-type" evidence="10">
    <location>
        <begin position="301"/>
        <end position="328"/>
    </location>
</feature>
<dbReference type="GO" id="GO:0031519">
    <property type="term" value="C:PcG protein complex"/>
    <property type="evidence" value="ECO:0007669"/>
    <property type="project" value="TreeGrafter"/>
</dbReference>
<evidence type="ECO:0000256" key="3">
    <source>
        <dbReference type="ARBA" id="ARBA00022737"/>
    </source>
</evidence>
<evidence type="ECO:0000256" key="7">
    <source>
        <dbReference type="ARBA" id="ARBA00023242"/>
    </source>
</evidence>
<dbReference type="RefSeq" id="XP_011206210.2">
    <property type="nucleotide sequence ID" value="XM_011207908.4"/>
</dbReference>
<protein>
    <submittedName>
        <fullName evidence="12">Protein krueppel</fullName>
    </submittedName>
</protein>
<evidence type="ECO:0000256" key="4">
    <source>
        <dbReference type="ARBA" id="ARBA00022771"/>
    </source>
</evidence>
<proteinExistence type="predicted"/>
<dbReference type="InParanoid" id="A0A6I9VQI5"/>
<dbReference type="GO" id="GO:0045595">
    <property type="term" value="P:regulation of cell differentiation"/>
    <property type="evidence" value="ECO:0007669"/>
    <property type="project" value="UniProtKB-ARBA"/>
</dbReference>
<dbReference type="GO" id="GO:0000122">
    <property type="term" value="P:negative regulation of transcription by RNA polymerase II"/>
    <property type="evidence" value="ECO:0007669"/>
    <property type="project" value="UniProtKB-ARBA"/>
</dbReference>
<name>A0A6I9VQI5_BACDO</name>
<dbReference type="InterPro" id="IPR036236">
    <property type="entry name" value="Znf_C2H2_sf"/>
</dbReference>
<feature type="domain" description="C2H2-type" evidence="10">
    <location>
        <begin position="217"/>
        <end position="244"/>
    </location>
</feature>
<evidence type="ECO:0000313" key="11">
    <source>
        <dbReference type="Proteomes" id="UP001652620"/>
    </source>
</evidence>
<dbReference type="GO" id="GO:0008270">
    <property type="term" value="F:zinc ion binding"/>
    <property type="evidence" value="ECO:0007669"/>
    <property type="project" value="UniProtKB-KW"/>
</dbReference>
<evidence type="ECO:0000256" key="9">
    <source>
        <dbReference type="SAM" id="MobiDB-lite"/>
    </source>
</evidence>
<dbReference type="OrthoDB" id="654211at2759"/>
<evidence type="ECO:0000256" key="2">
    <source>
        <dbReference type="ARBA" id="ARBA00022723"/>
    </source>
</evidence>
<dbReference type="GO" id="GO:0005667">
    <property type="term" value="C:transcription regulator complex"/>
    <property type="evidence" value="ECO:0007669"/>
    <property type="project" value="TreeGrafter"/>
</dbReference>
<dbReference type="Gene3D" id="3.30.160.60">
    <property type="entry name" value="Classic Zinc Finger"/>
    <property type="match status" value="5"/>
</dbReference>
<evidence type="ECO:0000313" key="12">
    <source>
        <dbReference type="RefSeq" id="XP_011206210.2"/>
    </source>
</evidence>
<evidence type="ECO:0000256" key="6">
    <source>
        <dbReference type="ARBA" id="ARBA00023125"/>
    </source>
</evidence>
<sequence>MAISIFQDAQTRGLAAALAGIKREDVDVHNALSMSPPMSANTSANNLYPGLQHAATATAFGILSPSQLLAANRQAAAALMASQLFPQHPAIFGQMWSNAVPHIPLNTSQHSPPTSPHSPITATTPSNGGKHSQSISPTCSAQSELSTKKTRKIAVKKDLISPPMEMSMNVSDLYSPAGPISPPSSGSSPNSAHDPHNRADATIANSASKDTSRDKSFTCKICSRSFGYKHVLQNHERTHTGEKPFECPECHKRFTRDHHLKTHMRLHTGEKPYHCSHCDRQFVQVANLRRHLRVHTGERPYACEICDGKFSDSNQLKSHMLIHNGEKPFECPECHMKFRRRHHLLNHKCGQTTISSLQSPPTSPDAALSPGGLSGDYGLCDQKSVMGSSYGSEESMEVGRPANISVSSYELMEHHHNSHIHTTSSSVGTSLSIAESYVDDEDDEETPLDLSESDMSIDVGRNCTKGSQDLYHIFRLPTQIMHSDIPEQTEPEDLSMHRNNNSSSITFTTNENPSSESMTMLHDDTDFDDLDDATMHYMRQHHFPNIKQTTLME</sequence>
<keyword evidence="11" id="KW-1185">Reference proteome</keyword>
<feature type="compositionally biased region" description="Low complexity" evidence="9">
    <location>
        <begin position="175"/>
        <end position="192"/>
    </location>
</feature>